<dbReference type="Proteomes" id="UP000191931">
    <property type="component" value="Unassembled WGS sequence"/>
</dbReference>
<sequence length="242" mass="28244">MKMQCYQNTTRSYCPIQPPVIGNILKESSIHQAKSSMLFNLKGSSSICRYLLKTLIVLCMGIVMTTPVSADDLTEFDLQVKQWAEECREELNIKFEQMISSQMLNKMQLFDTFYIPIPNTYPQKYHTQYDKIFDNTIQDIIDKYQSKDKRILFVIAVDRNGYLPTHNSIFSQPLTGERETDALNNRTKRIFNDRTGLTAAQNKEPYLLQKYSRDTGEELFDLSIPVFFKEEHWGAVRIGYMK</sequence>
<keyword evidence="1" id="KW-1133">Transmembrane helix</keyword>
<proteinExistence type="predicted"/>
<keyword evidence="1" id="KW-0472">Membrane</keyword>
<dbReference type="STRING" id="1246637.MTBBW1_1260044"/>
<dbReference type="RefSeq" id="WP_222424067.1">
    <property type="nucleotide sequence ID" value="NZ_LT828547.1"/>
</dbReference>
<evidence type="ECO:0000256" key="1">
    <source>
        <dbReference type="SAM" id="Phobius"/>
    </source>
</evidence>
<keyword evidence="1" id="KW-0812">Transmembrane</keyword>
<keyword evidence="3" id="KW-1185">Reference proteome</keyword>
<organism evidence="2 3">
    <name type="scientific">Desulfamplus magnetovallimortis</name>
    <dbReference type="NCBI Taxonomy" id="1246637"/>
    <lineage>
        <taxon>Bacteria</taxon>
        <taxon>Pseudomonadati</taxon>
        <taxon>Thermodesulfobacteriota</taxon>
        <taxon>Desulfobacteria</taxon>
        <taxon>Desulfobacterales</taxon>
        <taxon>Desulfobacteraceae</taxon>
        <taxon>Desulfamplus</taxon>
    </lineage>
</organism>
<reference evidence="2 3" key="1">
    <citation type="submission" date="2017-03" db="EMBL/GenBank/DDBJ databases">
        <authorList>
            <person name="Afonso C.L."/>
            <person name="Miller P.J."/>
            <person name="Scott M.A."/>
            <person name="Spackman E."/>
            <person name="Goraichik I."/>
            <person name="Dimitrov K.M."/>
            <person name="Suarez D.L."/>
            <person name="Swayne D.E."/>
        </authorList>
    </citation>
    <scope>NUCLEOTIDE SEQUENCE [LARGE SCALE GENOMIC DNA]</scope>
    <source>
        <strain evidence="2">PRJEB14757</strain>
    </source>
</reference>
<name>A0A1W1H6M4_9BACT</name>
<dbReference type="EMBL" id="FWEV01000031">
    <property type="protein sequence ID" value="SLM28122.1"/>
    <property type="molecule type" value="Genomic_DNA"/>
</dbReference>
<dbReference type="AlphaFoldDB" id="A0A1W1H6M4"/>
<evidence type="ECO:0000313" key="3">
    <source>
        <dbReference type="Proteomes" id="UP000191931"/>
    </source>
</evidence>
<accession>A0A1W1H6M4</accession>
<evidence type="ECO:0000313" key="2">
    <source>
        <dbReference type="EMBL" id="SLM28122.1"/>
    </source>
</evidence>
<protein>
    <submittedName>
        <fullName evidence="2">Methyl-accepting chemotaxis sensory transducer (Modular protein)</fullName>
    </submittedName>
</protein>
<gene>
    <name evidence="2" type="ORF">MTBBW1_1260044</name>
</gene>
<feature type="transmembrane region" description="Helical" evidence="1">
    <location>
        <begin position="50"/>
        <end position="70"/>
    </location>
</feature>